<sequence>MNKLNKIVFILLLSLLHYMEEKNKKFELKKKKRKTLGTYFISLKMNDILINKTEDDQNNNNNNNIYQLNYNKEYEYYVDNFEELLHNLLLEKIYINYCYIRL</sequence>
<accession>A0ABY0KVW9</accession>
<feature type="signal peptide" evidence="1">
    <location>
        <begin position="1"/>
        <end position="21"/>
    </location>
</feature>
<feature type="chain" id="PRO_5046209664" evidence="1">
    <location>
        <begin position="22"/>
        <end position="102"/>
    </location>
</feature>
<gene>
    <name evidence="2" type="ORF">PGABG01_0031100</name>
</gene>
<evidence type="ECO:0000313" key="3">
    <source>
        <dbReference type="Proteomes" id="UP000831156"/>
    </source>
</evidence>
<protein>
    <submittedName>
        <fullName evidence="2">Uncharacterized protein</fullName>
    </submittedName>
</protein>
<keyword evidence="1" id="KW-0732">Signal</keyword>
<evidence type="ECO:0000313" key="2">
    <source>
        <dbReference type="EMBL" id="SCQ12547.1"/>
    </source>
</evidence>
<proteinExistence type="predicted"/>
<keyword evidence="3" id="KW-1185">Reference proteome</keyword>
<dbReference type="EMBL" id="FMKD01000001">
    <property type="protein sequence ID" value="SCQ12547.1"/>
    <property type="molecule type" value="Genomic_DNA"/>
</dbReference>
<name>A0ABY0KVW9_9APIC</name>
<dbReference type="Proteomes" id="UP000831156">
    <property type="component" value="Unassembled WGS sequence"/>
</dbReference>
<comment type="caution">
    <text evidence="2">The sequence shown here is derived from an EMBL/GenBank/DDBJ whole genome shotgun (WGS) entry which is preliminary data.</text>
</comment>
<organism evidence="2 3">
    <name type="scientific">Plasmodium gaboni</name>
    <dbReference type="NCBI Taxonomy" id="647221"/>
    <lineage>
        <taxon>Eukaryota</taxon>
        <taxon>Sar</taxon>
        <taxon>Alveolata</taxon>
        <taxon>Apicomplexa</taxon>
        <taxon>Aconoidasida</taxon>
        <taxon>Haemosporida</taxon>
        <taxon>Plasmodiidae</taxon>
        <taxon>Plasmodium</taxon>
        <taxon>Plasmodium (Laverania)</taxon>
    </lineage>
</organism>
<reference evidence="2" key="1">
    <citation type="submission" date="2016-09" db="EMBL/GenBank/DDBJ databases">
        <authorList>
            <consortium name="Pathogen Informatics"/>
            <person name="Sun Q."/>
            <person name="Inoue M."/>
        </authorList>
    </citation>
    <scope>NUCLEOTIDE SEQUENCE</scope>
</reference>
<evidence type="ECO:0000256" key="1">
    <source>
        <dbReference type="SAM" id="SignalP"/>
    </source>
</evidence>